<dbReference type="EMBL" id="GBRH01197615">
    <property type="protein sequence ID" value="JAE00281.1"/>
    <property type="molecule type" value="Transcribed_RNA"/>
</dbReference>
<evidence type="ECO:0000313" key="1">
    <source>
        <dbReference type="EMBL" id="JAE00281.1"/>
    </source>
</evidence>
<dbReference type="AlphaFoldDB" id="A0A0A9EQX8"/>
<proteinExistence type="predicted"/>
<accession>A0A0A9EQX8</accession>
<organism evidence="1">
    <name type="scientific">Arundo donax</name>
    <name type="common">Giant reed</name>
    <name type="synonym">Donax arundinaceus</name>
    <dbReference type="NCBI Taxonomy" id="35708"/>
    <lineage>
        <taxon>Eukaryota</taxon>
        <taxon>Viridiplantae</taxon>
        <taxon>Streptophyta</taxon>
        <taxon>Embryophyta</taxon>
        <taxon>Tracheophyta</taxon>
        <taxon>Spermatophyta</taxon>
        <taxon>Magnoliopsida</taxon>
        <taxon>Liliopsida</taxon>
        <taxon>Poales</taxon>
        <taxon>Poaceae</taxon>
        <taxon>PACMAD clade</taxon>
        <taxon>Arundinoideae</taxon>
        <taxon>Arundineae</taxon>
        <taxon>Arundo</taxon>
    </lineage>
</organism>
<name>A0A0A9EQX8_ARUDO</name>
<protein>
    <submittedName>
        <fullName evidence="1">Uncharacterized protein</fullName>
    </submittedName>
</protein>
<reference evidence="1" key="2">
    <citation type="journal article" date="2015" name="Data Brief">
        <title>Shoot transcriptome of the giant reed, Arundo donax.</title>
        <authorList>
            <person name="Barrero R.A."/>
            <person name="Guerrero F.D."/>
            <person name="Moolhuijzen P."/>
            <person name="Goolsby J.A."/>
            <person name="Tidwell J."/>
            <person name="Bellgard S.E."/>
            <person name="Bellgard M.I."/>
        </authorList>
    </citation>
    <scope>NUCLEOTIDE SEQUENCE</scope>
    <source>
        <tissue evidence="1">Shoot tissue taken approximately 20 cm above the soil surface</tissue>
    </source>
</reference>
<reference evidence="1" key="1">
    <citation type="submission" date="2014-09" db="EMBL/GenBank/DDBJ databases">
        <authorList>
            <person name="Magalhaes I.L.F."/>
            <person name="Oliveira U."/>
            <person name="Santos F.R."/>
            <person name="Vidigal T.H.D.A."/>
            <person name="Brescovit A.D."/>
            <person name="Santos A.J."/>
        </authorList>
    </citation>
    <scope>NUCLEOTIDE SEQUENCE</scope>
    <source>
        <tissue evidence="1">Shoot tissue taken approximately 20 cm above the soil surface</tissue>
    </source>
</reference>
<sequence>MLKEPNNPSSPPPHYLLPWLLCNI</sequence>